<protein>
    <recommendedName>
        <fullName evidence="7">H15 domain-containing protein</fullName>
    </recommendedName>
</protein>
<dbReference type="AlphaFoldDB" id="A0A6A4M1F4"/>
<keyword evidence="4" id="KW-0238">DNA-binding</keyword>
<dbReference type="InterPro" id="IPR036388">
    <property type="entry name" value="WH-like_DNA-bd_sf"/>
</dbReference>
<feature type="compositionally biased region" description="Gly residues" evidence="6">
    <location>
        <begin position="121"/>
        <end position="130"/>
    </location>
</feature>
<dbReference type="GO" id="GO:0030261">
    <property type="term" value="P:chromosome condensation"/>
    <property type="evidence" value="ECO:0007669"/>
    <property type="project" value="TreeGrafter"/>
</dbReference>
<feature type="compositionally biased region" description="Basic residues" evidence="6">
    <location>
        <begin position="297"/>
        <end position="317"/>
    </location>
</feature>
<dbReference type="PRINTS" id="PR00929">
    <property type="entry name" value="ATHOOK"/>
</dbReference>
<gene>
    <name evidence="8" type="ORF">C3L33_00990</name>
</gene>
<comment type="subcellular location">
    <subcellularLocation>
        <location evidence="2">Chromosome</location>
    </subcellularLocation>
    <subcellularLocation>
        <location evidence="1">Nucleus</location>
    </subcellularLocation>
</comment>
<dbReference type="PANTHER" id="PTHR11467:SF29">
    <property type="entry name" value="OS03G0711600 PROTEIN"/>
    <property type="match status" value="1"/>
</dbReference>
<evidence type="ECO:0000256" key="3">
    <source>
        <dbReference type="ARBA" id="ARBA00022454"/>
    </source>
</evidence>
<keyword evidence="5" id="KW-0539">Nucleus</keyword>
<dbReference type="SMART" id="SM00384">
    <property type="entry name" value="AT_hook"/>
    <property type="match status" value="5"/>
</dbReference>
<feature type="region of interest" description="Disordered" evidence="6">
    <location>
        <begin position="113"/>
        <end position="159"/>
    </location>
</feature>
<accession>A0A6A4M1F4</accession>
<keyword evidence="3" id="KW-0158">Chromosome</keyword>
<feature type="non-terminal residue" evidence="8">
    <location>
        <position position="1"/>
    </location>
</feature>
<evidence type="ECO:0000313" key="9">
    <source>
        <dbReference type="Proteomes" id="UP000428333"/>
    </source>
</evidence>
<feature type="domain" description="H15" evidence="7">
    <location>
        <begin position="44"/>
        <end position="113"/>
    </location>
</feature>
<proteinExistence type="predicted"/>
<evidence type="ECO:0000256" key="5">
    <source>
        <dbReference type="ARBA" id="ARBA00023242"/>
    </source>
</evidence>
<dbReference type="GO" id="GO:0000786">
    <property type="term" value="C:nucleosome"/>
    <property type="evidence" value="ECO:0007669"/>
    <property type="project" value="InterPro"/>
</dbReference>
<dbReference type="GO" id="GO:0003690">
    <property type="term" value="F:double-stranded DNA binding"/>
    <property type="evidence" value="ECO:0007669"/>
    <property type="project" value="TreeGrafter"/>
</dbReference>
<dbReference type="PROSITE" id="PS51504">
    <property type="entry name" value="H15"/>
    <property type="match status" value="1"/>
</dbReference>
<dbReference type="PANTHER" id="PTHR11467">
    <property type="entry name" value="HISTONE H1"/>
    <property type="match status" value="1"/>
</dbReference>
<dbReference type="GO" id="GO:0045910">
    <property type="term" value="P:negative regulation of DNA recombination"/>
    <property type="evidence" value="ECO:0007669"/>
    <property type="project" value="TreeGrafter"/>
</dbReference>
<dbReference type="InterPro" id="IPR017956">
    <property type="entry name" value="AT_hook_DNA-bd_motif"/>
</dbReference>
<dbReference type="Gene3D" id="1.10.10.10">
    <property type="entry name" value="Winged helix-like DNA-binding domain superfamily/Winged helix DNA-binding domain"/>
    <property type="match status" value="1"/>
</dbReference>
<dbReference type="PRINTS" id="PR00624">
    <property type="entry name" value="HISTONEH5"/>
</dbReference>
<dbReference type="SUPFAM" id="SSF46785">
    <property type="entry name" value="Winged helix' DNA-binding domain"/>
    <property type="match status" value="1"/>
</dbReference>
<comment type="caution">
    <text evidence="8">The sequence shown here is derived from an EMBL/GenBank/DDBJ whole genome shotgun (WGS) entry which is preliminary data.</text>
</comment>
<evidence type="ECO:0000256" key="2">
    <source>
        <dbReference type="ARBA" id="ARBA00004286"/>
    </source>
</evidence>
<feature type="region of interest" description="Disordered" evidence="6">
    <location>
        <begin position="173"/>
        <end position="317"/>
    </location>
</feature>
<evidence type="ECO:0000313" key="8">
    <source>
        <dbReference type="EMBL" id="KAE9467106.1"/>
    </source>
</evidence>
<dbReference type="Proteomes" id="UP000428333">
    <property type="component" value="Linkage Group LG01"/>
</dbReference>
<name>A0A6A4M1F4_9ERIC</name>
<dbReference type="InterPro" id="IPR005818">
    <property type="entry name" value="Histone_H1/H5_H15"/>
</dbReference>
<dbReference type="GO" id="GO:0030527">
    <property type="term" value="F:structural constituent of chromatin"/>
    <property type="evidence" value="ECO:0007669"/>
    <property type="project" value="InterPro"/>
</dbReference>
<dbReference type="FunFam" id="1.10.10.10:FF:000637">
    <property type="entry name" value="Histone H1.2"/>
    <property type="match status" value="1"/>
</dbReference>
<dbReference type="OrthoDB" id="1110759at2759"/>
<dbReference type="GO" id="GO:0031492">
    <property type="term" value="F:nucleosomal DNA binding"/>
    <property type="evidence" value="ECO:0007669"/>
    <property type="project" value="TreeGrafter"/>
</dbReference>
<sequence>MDLFIDPPATTAPPPAPPAVAAEPPIYIAHAANPTPTFASINHSHPPYAEMITAAITALKERNGSSRQAIAKYIEKNYSSLPSNHSALLTHHLKRLKNNGHLLMVKHSYKLPRSVPTLSDGDGGGNGNGNGPSSAPKRGRGRPPKPKVVGQLQPHNNVVVGPDSVLVSLGLADPVARKGPGRPPKAKKKRGPGRPSRPKSFPVSVDGSGLVGAELGGPGVVKRGRGRPPKTKTMMGQSGPKMRSVGPRPRGRPKRDVPMGKPPGRPRGRRPKNVAVGGDGGALGGVGGGVLPSKQQGRPHRVGGIKKPRKLSGRPLGRPRKVYRSLLNSKEYGQTVVNVVSLVFAEFKRVNVAMLFNRTRPPVLSHLQNGDAEEAFFFVGFANGGIYQNASIPGIASQQLVAYEDLKGKLEFFKSRIKQAVITVKPHLNPETALSGFGALQELEELATMDLNAPLNVQVHIQVQEPLVQH</sequence>
<evidence type="ECO:0000256" key="4">
    <source>
        <dbReference type="ARBA" id="ARBA00023125"/>
    </source>
</evidence>
<evidence type="ECO:0000259" key="7">
    <source>
        <dbReference type="PROSITE" id="PS51504"/>
    </source>
</evidence>
<evidence type="ECO:0000256" key="1">
    <source>
        <dbReference type="ARBA" id="ARBA00004123"/>
    </source>
</evidence>
<dbReference type="SMART" id="SM00526">
    <property type="entry name" value="H15"/>
    <property type="match status" value="1"/>
</dbReference>
<evidence type="ECO:0000256" key="6">
    <source>
        <dbReference type="SAM" id="MobiDB-lite"/>
    </source>
</evidence>
<dbReference type="EMBL" id="QEFC01000056">
    <property type="protein sequence ID" value="KAE9467106.1"/>
    <property type="molecule type" value="Genomic_DNA"/>
</dbReference>
<dbReference type="InterPro" id="IPR036390">
    <property type="entry name" value="WH_DNA-bd_sf"/>
</dbReference>
<organism evidence="8 9">
    <name type="scientific">Rhododendron williamsianum</name>
    <dbReference type="NCBI Taxonomy" id="262921"/>
    <lineage>
        <taxon>Eukaryota</taxon>
        <taxon>Viridiplantae</taxon>
        <taxon>Streptophyta</taxon>
        <taxon>Embryophyta</taxon>
        <taxon>Tracheophyta</taxon>
        <taxon>Spermatophyta</taxon>
        <taxon>Magnoliopsida</taxon>
        <taxon>eudicotyledons</taxon>
        <taxon>Gunneridae</taxon>
        <taxon>Pentapetalae</taxon>
        <taxon>asterids</taxon>
        <taxon>Ericales</taxon>
        <taxon>Ericaceae</taxon>
        <taxon>Ericoideae</taxon>
        <taxon>Rhodoreae</taxon>
        <taxon>Rhododendron</taxon>
    </lineage>
</organism>
<dbReference type="CDD" id="cd00073">
    <property type="entry name" value="H15"/>
    <property type="match status" value="1"/>
</dbReference>
<reference evidence="8 9" key="1">
    <citation type="journal article" date="2019" name="Genome Biol. Evol.">
        <title>The Rhododendron genome and chromosomal organization provide insight into shared whole-genome duplications across the heath family (Ericaceae).</title>
        <authorList>
            <person name="Soza V.L."/>
            <person name="Lindsley D."/>
            <person name="Waalkes A."/>
            <person name="Ramage E."/>
            <person name="Patwardhan R.P."/>
            <person name="Burton J.N."/>
            <person name="Adey A."/>
            <person name="Kumar A."/>
            <person name="Qiu R."/>
            <person name="Shendure J."/>
            <person name="Hall B."/>
        </authorList>
    </citation>
    <scope>NUCLEOTIDE SEQUENCE [LARGE SCALE GENOMIC DNA]</scope>
    <source>
        <strain evidence="8">RSF 1966-606</strain>
    </source>
</reference>
<dbReference type="Pfam" id="PF00538">
    <property type="entry name" value="Linker_histone"/>
    <property type="match status" value="1"/>
</dbReference>
<keyword evidence="9" id="KW-1185">Reference proteome</keyword>
<dbReference type="InterPro" id="IPR005819">
    <property type="entry name" value="H1/H5"/>
</dbReference>
<feature type="compositionally biased region" description="Gly residues" evidence="6">
    <location>
        <begin position="277"/>
        <end position="290"/>
    </location>
</feature>
<dbReference type="GO" id="GO:0006334">
    <property type="term" value="P:nucleosome assembly"/>
    <property type="evidence" value="ECO:0007669"/>
    <property type="project" value="InterPro"/>
</dbReference>
<dbReference type="GO" id="GO:0005730">
    <property type="term" value="C:nucleolus"/>
    <property type="evidence" value="ECO:0007669"/>
    <property type="project" value="TreeGrafter"/>
</dbReference>